<dbReference type="EMBL" id="CAAE01007535">
    <property type="protein sequence ID" value="CAF90412.1"/>
    <property type="molecule type" value="Genomic_DNA"/>
</dbReference>
<dbReference type="GeneTree" id="ENSGT01000000215408"/>
<feature type="non-terminal residue" evidence="2">
    <location>
        <position position="78"/>
    </location>
</feature>
<dbReference type="Proteomes" id="UP000007303">
    <property type="component" value="Unassembled WGS sequence"/>
</dbReference>
<dbReference type="HOGENOM" id="CLU_2628412_0_0_1"/>
<evidence type="ECO:0000313" key="2">
    <source>
        <dbReference type="EMBL" id="CAF90412.1"/>
    </source>
</evidence>
<dbReference type="PANTHER" id="PTHR21555">
    <property type="entry name" value="SPECIFICALLY ANDROGEN-REGULATED GENE PROTEIN"/>
    <property type="match status" value="1"/>
</dbReference>
<dbReference type="Pfam" id="PF15385">
    <property type="entry name" value="SARG"/>
    <property type="match status" value="1"/>
</dbReference>
<feature type="compositionally biased region" description="Low complexity" evidence="1">
    <location>
        <begin position="9"/>
        <end position="24"/>
    </location>
</feature>
<dbReference type="OrthoDB" id="9898538at2759"/>
<feature type="region of interest" description="Disordered" evidence="1">
    <location>
        <begin position="1"/>
        <end position="24"/>
    </location>
</feature>
<dbReference type="KEGG" id="tng:GSTEN00004680G001"/>
<evidence type="ECO:0000313" key="3">
    <source>
        <dbReference type="Ensembl" id="ENSTNIP00000005744.1"/>
    </source>
</evidence>
<keyword evidence="4" id="KW-1185">Reference proteome</keyword>
<dbReference type="Ensembl" id="ENSTNIT00000005892.1">
    <property type="protein sequence ID" value="ENSTNIP00000005744.1"/>
    <property type="gene ID" value="ENSTNIG00000003168.1"/>
</dbReference>
<sequence>MPRGASWPGAAGLGRVDGLDGLDSVVRATPGDGLEHLSAEEKACLLFLEETIDSLDSEGDSMLSTQESEHLSNPRKFA</sequence>
<name>Q4T9M0_TETNG</name>
<protein>
    <submittedName>
        <fullName evidence="2">(spotted green pufferfish) hypothetical protein</fullName>
    </submittedName>
</protein>
<evidence type="ECO:0000256" key="1">
    <source>
        <dbReference type="SAM" id="MobiDB-lite"/>
    </source>
</evidence>
<organism evidence="2">
    <name type="scientific">Tetraodon nigroviridis</name>
    <name type="common">Spotted green pufferfish</name>
    <name type="synonym">Chelonodon nigroviridis</name>
    <dbReference type="NCBI Taxonomy" id="99883"/>
    <lineage>
        <taxon>Eukaryota</taxon>
        <taxon>Metazoa</taxon>
        <taxon>Chordata</taxon>
        <taxon>Craniata</taxon>
        <taxon>Vertebrata</taxon>
        <taxon>Euteleostomi</taxon>
        <taxon>Actinopterygii</taxon>
        <taxon>Neopterygii</taxon>
        <taxon>Teleostei</taxon>
        <taxon>Neoteleostei</taxon>
        <taxon>Acanthomorphata</taxon>
        <taxon>Eupercaria</taxon>
        <taxon>Tetraodontiformes</taxon>
        <taxon>Tetradontoidea</taxon>
        <taxon>Tetraodontidae</taxon>
        <taxon>Tetraodon</taxon>
    </lineage>
</organism>
<proteinExistence type="predicted"/>
<gene>
    <name evidence="2" type="ORF">GSTENG00004680001</name>
</gene>
<feature type="region of interest" description="Disordered" evidence="1">
    <location>
        <begin position="58"/>
        <end position="78"/>
    </location>
</feature>
<dbReference type="AlphaFoldDB" id="Q4T9M0"/>
<reference evidence="2" key="2">
    <citation type="submission" date="2004-02" db="EMBL/GenBank/DDBJ databases">
        <authorList>
            <consortium name="Genoscope"/>
            <consortium name="Whitehead Institute Centre for Genome Research"/>
        </authorList>
    </citation>
    <scope>NUCLEOTIDE SEQUENCE</scope>
</reference>
<dbReference type="PANTHER" id="PTHR21555:SF0">
    <property type="entry name" value="SPECIFICALLY ANDROGEN-REGULATED GENE PROTEIN"/>
    <property type="match status" value="1"/>
</dbReference>
<dbReference type="InterPro" id="IPR026152">
    <property type="entry name" value="SARG"/>
</dbReference>
<accession>Q4T9M0</accession>
<reference evidence="2 4" key="1">
    <citation type="journal article" date="2004" name="Nature">
        <title>Genome duplication in the teleost fish Tetraodon nigroviridis reveals the early vertebrate proto-karyotype.</title>
        <authorList>
            <person name="Jaillon O."/>
            <person name="Aury J.-M."/>
            <person name="Brunet F."/>
            <person name="Petit J.-L."/>
            <person name="Stange-Thomann N."/>
            <person name="Mauceli E."/>
            <person name="Bouneau L."/>
            <person name="Fischer C."/>
            <person name="Ozouf-Costaz C."/>
            <person name="Bernot A."/>
            <person name="Nicaud S."/>
            <person name="Jaffe D."/>
            <person name="Fisher S."/>
            <person name="Lutfalla G."/>
            <person name="Dossat C."/>
            <person name="Segurens B."/>
            <person name="Dasilva C."/>
            <person name="Salanoubat M."/>
            <person name="Levy M."/>
            <person name="Boudet N."/>
            <person name="Castellano S."/>
            <person name="Anthouard V."/>
            <person name="Jubin C."/>
            <person name="Castelli V."/>
            <person name="Katinka M."/>
            <person name="Vacherie B."/>
            <person name="Biemont C."/>
            <person name="Skalli Z."/>
            <person name="Cattolico L."/>
            <person name="Poulain J."/>
            <person name="De Berardinis V."/>
            <person name="Cruaud C."/>
            <person name="Duprat S."/>
            <person name="Brottier P."/>
            <person name="Coutanceau J.-P."/>
            <person name="Gouzy J."/>
            <person name="Parra G."/>
            <person name="Lardier G."/>
            <person name="Chapple C."/>
            <person name="McKernan K.J."/>
            <person name="McEwan P."/>
            <person name="Bosak S."/>
            <person name="Kellis M."/>
            <person name="Volff J.-N."/>
            <person name="Guigo R."/>
            <person name="Zody M.C."/>
            <person name="Mesirov J."/>
            <person name="Lindblad-Toh K."/>
            <person name="Birren B."/>
            <person name="Nusbaum C."/>
            <person name="Kahn D."/>
            <person name="Robinson-Rechavi M."/>
            <person name="Laudet V."/>
            <person name="Schachter V."/>
            <person name="Quetier F."/>
            <person name="Saurin W."/>
            <person name="Scarpelli C."/>
            <person name="Wincker P."/>
            <person name="Lander E.S."/>
            <person name="Weissenbach J."/>
            <person name="Roest Crollius H."/>
        </authorList>
    </citation>
    <scope>NUCLEOTIDE SEQUENCE [LARGE SCALE GENOMIC DNA]</scope>
</reference>
<reference evidence="3" key="3">
    <citation type="submission" date="2025-05" db="UniProtKB">
        <authorList>
            <consortium name="Ensembl"/>
        </authorList>
    </citation>
    <scope>IDENTIFICATION</scope>
</reference>
<evidence type="ECO:0000313" key="4">
    <source>
        <dbReference type="Proteomes" id="UP000007303"/>
    </source>
</evidence>
<dbReference type="STRING" id="99883.ENSTNIP00000005744"/>